<feature type="compositionally biased region" description="Low complexity" evidence="4">
    <location>
        <begin position="392"/>
        <end position="406"/>
    </location>
</feature>
<feature type="compositionally biased region" description="Low complexity" evidence="4">
    <location>
        <begin position="825"/>
        <end position="836"/>
    </location>
</feature>
<evidence type="ECO:0000256" key="4">
    <source>
        <dbReference type="SAM" id="MobiDB-lite"/>
    </source>
</evidence>
<dbReference type="AlphaFoldDB" id="A0A0D0VK03"/>
<dbReference type="EMBL" id="KN847990">
    <property type="protein sequence ID" value="KIR45240.1"/>
    <property type="molecule type" value="Genomic_DNA"/>
</dbReference>
<dbReference type="InterPro" id="IPR040182">
    <property type="entry name" value="ATG13"/>
</dbReference>
<dbReference type="HOGENOM" id="CLU_276077_0_0_1"/>
<name>A0A0D0VK03_CRYGA</name>
<dbReference type="InterPro" id="IPR036570">
    <property type="entry name" value="HORMA_dom_sf"/>
</dbReference>
<accession>A0A0D0VK03</accession>
<feature type="compositionally biased region" description="Polar residues" evidence="4">
    <location>
        <begin position="644"/>
        <end position="658"/>
    </location>
</feature>
<dbReference type="OrthoDB" id="70161at2759"/>
<feature type="compositionally biased region" description="Polar residues" evidence="4">
    <location>
        <begin position="556"/>
        <end position="576"/>
    </location>
</feature>
<dbReference type="GO" id="GO:0034727">
    <property type="term" value="P:piecemeal microautophagy of the nucleus"/>
    <property type="evidence" value="ECO:0007669"/>
    <property type="project" value="TreeGrafter"/>
</dbReference>
<feature type="compositionally biased region" description="Low complexity" evidence="4">
    <location>
        <begin position="586"/>
        <end position="621"/>
    </location>
</feature>
<feature type="domain" description="Autophagy-related protein 13 N-terminal" evidence="5">
    <location>
        <begin position="57"/>
        <end position="321"/>
    </location>
</feature>
<comment type="similarity">
    <text evidence="1 3">Belongs to the ATG13 family. Fungi subfamily.</text>
</comment>
<dbReference type="GO" id="GO:0005829">
    <property type="term" value="C:cytosol"/>
    <property type="evidence" value="ECO:0007669"/>
    <property type="project" value="TreeGrafter"/>
</dbReference>
<feature type="compositionally biased region" description="Polar residues" evidence="4">
    <location>
        <begin position="468"/>
        <end position="483"/>
    </location>
</feature>
<feature type="compositionally biased region" description="Low complexity" evidence="4">
    <location>
        <begin position="16"/>
        <end position="28"/>
    </location>
</feature>
<feature type="compositionally biased region" description="Low complexity" evidence="4">
    <location>
        <begin position="35"/>
        <end position="44"/>
    </location>
</feature>
<feature type="compositionally biased region" description="Low complexity" evidence="4">
    <location>
        <begin position="634"/>
        <end position="643"/>
    </location>
</feature>
<feature type="region of interest" description="Disordered" evidence="4">
    <location>
        <begin position="784"/>
        <end position="869"/>
    </location>
</feature>
<feature type="region of interest" description="Disordered" evidence="4">
    <location>
        <begin position="956"/>
        <end position="986"/>
    </location>
</feature>
<reference evidence="6" key="1">
    <citation type="submission" date="2015-01" db="EMBL/GenBank/DDBJ databases">
        <title>The Genome Sequence of Cryptococcus gattii CA1280.</title>
        <authorList>
            <consortium name="The Broad Institute Genomics Platform"/>
            <person name="Cuomo C."/>
            <person name="Litvintseva A."/>
            <person name="Chen Y."/>
            <person name="Heitman J."/>
            <person name="Sun S."/>
            <person name="Springer D."/>
            <person name="Dromer F."/>
            <person name="Young S."/>
            <person name="Zeng Q."/>
            <person name="Gargeya S."/>
            <person name="Abouelleil A."/>
            <person name="Alvarado L."/>
            <person name="Chapman S.B."/>
            <person name="Gainer-Dewar J."/>
            <person name="Goldberg J."/>
            <person name="Griggs A."/>
            <person name="Gujja S."/>
            <person name="Hansen M."/>
            <person name="Howarth C."/>
            <person name="Imamovic A."/>
            <person name="Larimer J."/>
            <person name="Murphy C."/>
            <person name="Naylor J."/>
            <person name="Pearson M."/>
            <person name="Priest M."/>
            <person name="Roberts A."/>
            <person name="Saif S."/>
            <person name="Shea T."/>
            <person name="Sykes S."/>
            <person name="Wortman J."/>
            <person name="Nusbaum C."/>
            <person name="Birren B."/>
        </authorList>
    </citation>
    <scope>NUCLEOTIDE SEQUENCE [LARGE SCALE GENOMIC DNA]</scope>
    <source>
        <strain evidence="6">CA1280</strain>
    </source>
</reference>
<dbReference type="Pfam" id="PF10033">
    <property type="entry name" value="ATG13"/>
    <property type="match status" value="1"/>
</dbReference>
<dbReference type="GO" id="GO:1990316">
    <property type="term" value="C:Atg1/ULK1 kinase complex"/>
    <property type="evidence" value="ECO:0007669"/>
    <property type="project" value="InterPro"/>
</dbReference>
<feature type="compositionally biased region" description="Basic and acidic residues" evidence="4">
    <location>
        <begin position="1104"/>
        <end position="1135"/>
    </location>
</feature>
<evidence type="ECO:0000313" key="6">
    <source>
        <dbReference type="EMBL" id="KIR45240.1"/>
    </source>
</evidence>
<dbReference type="PANTHER" id="PTHR13430">
    <property type="match status" value="1"/>
</dbReference>
<feature type="compositionally biased region" description="Acidic residues" evidence="4">
    <location>
        <begin position="1136"/>
        <end position="1145"/>
    </location>
</feature>
<keyword evidence="2 3" id="KW-0072">Autophagy</keyword>
<evidence type="ECO:0000256" key="1">
    <source>
        <dbReference type="ARBA" id="ARBA00005246"/>
    </source>
</evidence>
<organism evidence="6">
    <name type="scientific">Cryptococcus bacillisporus CA1280</name>
    <dbReference type="NCBI Taxonomy" id="1296109"/>
    <lineage>
        <taxon>Eukaryota</taxon>
        <taxon>Fungi</taxon>
        <taxon>Dikarya</taxon>
        <taxon>Basidiomycota</taxon>
        <taxon>Agaricomycotina</taxon>
        <taxon>Tremellomycetes</taxon>
        <taxon>Tremellales</taxon>
        <taxon>Cryptococcaceae</taxon>
        <taxon>Cryptococcus</taxon>
        <taxon>Cryptococcus gattii species complex</taxon>
    </lineage>
</organism>
<dbReference type="GO" id="GO:0000423">
    <property type="term" value="P:mitophagy"/>
    <property type="evidence" value="ECO:0007669"/>
    <property type="project" value="TreeGrafter"/>
</dbReference>
<feature type="compositionally biased region" description="Polar residues" evidence="4">
    <location>
        <begin position="860"/>
        <end position="869"/>
    </location>
</feature>
<sequence length="1158" mass="122426">MSNSQLRPVHRPPLSRPSSAAPPLQPQLTGDRKPASSSASSSQAALNQAGRADQVLYRFYLKTVAVLVDARLTHYANVSVEKKDRWFNLLLPEIELYKNDLQIYRSISSYPPYTQAELPSASSDTCSIPPLLIAFILDTSDVPNGQALLWNRKGGKVALDLASLSSKMTGKGKGKEERPGIILERWTLRAQSSEPGDTSSSQIAPHTAYRLGIIHFRALHSLVRLFPAYRLYKRLRRSNSGLRLGIKLWGPEDYPNSPDGLKEAWGVMEEGLVSLDTSLGKLVFEGEQVGPENIERYDFPRLDLFGNGYTLQAEYRPEVDFSTEDMEAVLSEKFVDMDEDWFTPTVAARRRSESNASGSSTDHSRTVRKSPMPAPIPSGNFTTSPIPPRQQAATAGSFASAGSFSKAKARQPSTSAVGVQSKGKDRWGALGEGLPFAGRSPSTSQIDGQAPPSPNPSGIVAARRLSGHSIQPFASASPSTSLLRGTPPQPLSGAPIPTSSTRPTIPASRTSSSIGRTSSFLSQSGRSFTHAQLANMYGGSASPPVTGAMSGVHLPSTPSQYNPPGQSPASQSSLTFAKQPVPRTVSMSSRGMGSTPGSGSSPFIPGSLERDITTGTGITGTSAPNPPHIIKRYSSSFSSRPSSLTHRPSLQSQGSSADASLPSFLGGQGGLLRRTSTRESGLRHSLEPPKRRDRVPDEDDIEAFLKTLDAVPQPSRSQYAPSGRFASMASSLSTREHRAEGEGTPNSQLAISPQTQGQGYNGRVPMTRAWVDDELKRMAGSFSTGEMAIPSRGDTTASSSSNVNTAASSARATMAGTPASIGLLSASRPSSASRRAPITDGGTEAGGQRIIRRKSDGPSPLSQGLTSAAETDSSLIAASPMQALRSADQVPADRGVRSTLSDSPAATGSARSLPRSAMGVTHEHPEPLPLRSAGAGVGYAGLSNYGATVVNRTSVLSPQTTGGTNSIDSPSTSVTTNATSTTAATTRMPRRGPVLLRGGFEHRSSATSTPSHSPVRDYARAGVAANAASSSGAIGLGISTREARVGSMPIRQVGDERERYTEQGRRQSASIAMIHALNASGAAPTIGTIGRYRPSSGTAPGSLGREEYGKREGREGIERRTESEGREHSRENRAEEGDDVADDELAGLMNGLGFEKRD</sequence>
<feature type="compositionally biased region" description="Polar residues" evidence="4">
    <location>
        <begin position="744"/>
        <end position="758"/>
    </location>
</feature>
<dbReference type="PANTHER" id="PTHR13430:SF4">
    <property type="entry name" value="AUTOPHAGY-RELATED PROTEIN 13"/>
    <property type="match status" value="1"/>
</dbReference>
<feature type="compositionally biased region" description="Low complexity" evidence="4">
    <location>
        <begin position="971"/>
        <end position="986"/>
    </location>
</feature>
<gene>
    <name evidence="6" type="ORF">I312_05572</name>
</gene>
<feature type="region of interest" description="Disordered" evidence="4">
    <location>
        <begin position="547"/>
        <end position="763"/>
    </location>
</feature>
<feature type="region of interest" description="Disordered" evidence="4">
    <location>
        <begin position="886"/>
        <end position="923"/>
    </location>
</feature>
<evidence type="ECO:0000259" key="5">
    <source>
        <dbReference type="Pfam" id="PF10033"/>
    </source>
</evidence>
<protein>
    <recommendedName>
        <fullName evidence="3">Autophagy-related protein 13</fullName>
    </recommendedName>
</protein>
<feature type="compositionally biased region" description="Polar residues" evidence="4">
    <location>
        <begin position="898"/>
        <end position="910"/>
    </location>
</feature>
<dbReference type="Gene3D" id="3.30.900.10">
    <property type="entry name" value="HORMA domain"/>
    <property type="match status" value="1"/>
</dbReference>
<feature type="region of interest" description="Disordered" evidence="4">
    <location>
        <begin position="347"/>
        <end position="521"/>
    </location>
</feature>
<feature type="region of interest" description="Disordered" evidence="4">
    <location>
        <begin position="1088"/>
        <end position="1158"/>
    </location>
</feature>
<dbReference type="InterPro" id="IPR018731">
    <property type="entry name" value="Atg13_N"/>
</dbReference>
<feature type="compositionally biased region" description="Low complexity" evidence="4">
    <location>
        <begin position="494"/>
        <end position="521"/>
    </location>
</feature>
<proteinExistence type="inferred from homology"/>
<evidence type="ECO:0000256" key="2">
    <source>
        <dbReference type="ARBA" id="ARBA00023006"/>
    </source>
</evidence>
<feature type="compositionally biased region" description="Low complexity" evidence="4">
    <location>
        <begin position="795"/>
        <end position="813"/>
    </location>
</feature>
<feature type="compositionally biased region" description="Basic and acidic residues" evidence="4">
    <location>
        <begin position="676"/>
        <end position="690"/>
    </location>
</feature>
<evidence type="ECO:0000256" key="3">
    <source>
        <dbReference type="RuleBase" id="RU361214"/>
    </source>
</evidence>
<dbReference type="GO" id="GO:0034497">
    <property type="term" value="P:protein localization to phagophore assembly site"/>
    <property type="evidence" value="ECO:0007669"/>
    <property type="project" value="TreeGrafter"/>
</dbReference>
<feature type="region of interest" description="Disordered" evidence="4">
    <location>
        <begin position="1"/>
        <end position="44"/>
    </location>
</feature>
<dbReference type="GO" id="GO:0000407">
    <property type="term" value="C:phagophore assembly site"/>
    <property type="evidence" value="ECO:0007669"/>
    <property type="project" value="TreeGrafter"/>
</dbReference>
<feature type="compositionally biased region" description="Polar residues" evidence="4">
    <location>
        <begin position="956"/>
        <end position="970"/>
    </location>
</feature>